<protein>
    <recommendedName>
        <fullName evidence="8">Rhodopsin domain-containing protein</fullName>
    </recommendedName>
</protein>
<organism evidence="9 10">
    <name type="scientific">Remersonia thermophila</name>
    <dbReference type="NCBI Taxonomy" id="72144"/>
    <lineage>
        <taxon>Eukaryota</taxon>
        <taxon>Fungi</taxon>
        <taxon>Dikarya</taxon>
        <taxon>Ascomycota</taxon>
        <taxon>Pezizomycotina</taxon>
        <taxon>Sordariomycetes</taxon>
        <taxon>Sordariomycetidae</taxon>
        <taxon>Sordariales</taxon>
        <taxon>Sordariales incertae sedis</taxon>
        <taxon>Remersonia</taxon>
    </lineage>
</organism>
<evidence type="ECO:0000256" key="6">
    <source>
        <dbReference type="SAM" id="MobiDB-lite"/>
    </source>
</evidence>
<evidence type="ECO:0000256" key="5">
    <source>
        <dbReference type="ARBA" id="ARBA00038359"/>
    </source>
</evidence>
<dbReference type="PANTHER" id="PTHR33048:SF129">
    <property type="entry name" value="INTEGRAL MEMBRANE PROTEIN-RELATED"/>
    <property type="match status" value="1"/>
</dbReference>
<evidence type="ECO:0000256" key="1">
    <source>
        <dbReference type="ARBA" id="ARBA00004141"/>
    </source>
</evidence>
<feature type="transmembrane region" description="Helical" evidence="7">
    <location>
        <begin position="91"/>
        <end position="112"/>
    </location>
</feature>
<reference evidence="9 10" key="1">
    <citation type="journal article" date="2024" name="Commun. Biol.">
        <title>Comparative genomic analysis of thermophilic fungi reveals convergent evolutionary adaptations and gene losses.</title>
        <authorList>
            <person name="Steindorff A.S."/>
            <person name="Aguilar-Pontes M.V."/>
            <person name="Robinson A.J."/>
            <person name="Andreopoulos B."/>
            <person name="LaButti K."/>
            <person name="Kuo A."/>
            <person name="Mondo S."/>
            <person name="Riley R."/>
            <person name="Otillar R."/>
            <person name="Haridas S."/>
            <person name="Lipzen A."/>
            <person name="Grimwood J."/>
            <person name="Schmutz J."/>
            <person name="Clum A."/>
            <person name="Reid I.D."/>
            <person name="Moisan M.C."/>
            <person name="Butler G."/>
            <person name="Nguyen T.T.M."/>
            <person name="Dewar K."/>
            <person name="Conant G."/>
            <person name="Drula E."/>
            <person name="Henrissat B."/>
            <person name="Hansel C."/>
            <person name="Singer S."/>
            <person name="Hutchinson M.I."/>
            <person name="de Vries R.P."/>
            <person name="Natvig D.O."/>
            <person name="Powell A.J."/>
            <person name="Tsang A."/>
            <person name="Grigoriev I.V."/>
        </authorList>
    </citation>
    <scope>NUCLEOTIDE SEQUENCE [LARGE SCALE GENOMIC DNA]</scope>
    <source>
        <strain evidence="9 10">ATCC 22073</strain>
    </source>
</reference>
<evidence type="ECO:0000256" key="3">
    <source>
        <dbReference type="ARBA" id="ARBA00022989"/>
    </source>
</evidence>
<evidence type="ECO:0000259" key="8">
    <source>
        <dbReference type="Pfam" id="PF20684"/>
    </source>
</evidence>
<sequence length="415" mass="44217">MDPSAAAGPGGPPGGAPGGAPGGGPPGGAFAGPPDPRFIPAPPSPAAESLAYAFAKVTIALNIISFLLLLARIATRSFPAFRMAWDDYLIVGAWAFMFASSVLLLRTLPYALGGDPSTFTLADVIEANRLAVLSLPLWAWCMALIKMSVCAMLLRLQQSVTWRRFLWGMIAATLVVSVYNTLFQVLQCIPLHAAWDLLGLVKDAKCVSKEGIRINLICISAFNILTDIISAMMPVTFLKKVQIPLRERIVIGLLMALGLFAAVASTLKAVYSANFGRTDDFNLEGITVGTWSVIEEHTAFIAACIPCLRSPFQRLLERCGILTPRGTTVGASGAVPASGGYGRMTGDRDGTNLRGAISMRSMKSTGHGSGQSEEDILSSQKAKNGEIWCTTEVNVEAAEGNGRAVNMPRRDWENV</sequence>
<keyword evidence="2 7" id="KW-0812">Transmembrane</keyword>
<dbReference type="GeneID" id="98124852"/>
<dbReference type="Proteomes" id="UP001600064">
    <property type="component" value="Unassembled WGS sequence"/>
</dbReference>
<feature type="transmembrane region" description="Helical" evidence="7">
    <location>
        <begin position="212"/>
        <end position="237"/>
    </location>
</feature>
<dbReference type="EMBL" id="JAZGUE010000003">
    <property type="protein sequence ID" value="KAL2268945.1"/>
    <property type="molecule type" value="Genomic_DNA"/>
</dbReference>
<keyword evidence="10" id="KW-1185">Reference proteome</keyword>
<evidence type="ECO:0000313" key="9">
    <source>
        <dbReference type="EMBL" id="KAL2268945.1"/>
    </source>
</evidence>
<evidence type="ECO:0000256" key="2">
    <source>
        <dbReference type="ARBA" id="ARBA00022692"/>
    </source>
</evidence>
<dbReference type="Pfam" id="PF20684">
    <property type="entry name" value="Fung_rhodopsin"/>
    <property type="match status" value="1"/>
</dbReference>
<feature type="transmembrane region" description="Helical" evidence="7">
    <location>
        <begin position="50"/>
        <end position="70"/>
    </location>
</feature>
<dbReference type="InterPro" id="IPR052337">
    <property type="entry name" value="SAT4-like"/>
</dbReference>
<gene>
    <name evidence="9" type="ORF">VTJ83DRAFT_3791</name>
</gene>
<accession>A0ABR4DF57</accession>
<feature type="domain" description="Rhodopsin" evidence="8">
    <location>
        <begin position="71"/>
        <end position="314"/>
    </location>
</feature>
<feature type="transmembrane region" description="Helical" evidence="7">
    <location>
        <begin position="132"/>
        <end position="154"/>
    </location>
</feature>
<evidence type="ECO:0000256" key="4">
    <source>
        <dbReference type="ARBA" id="ARBA00023136"/>
    </source>
</evidence>
<feature type="transmembrane region" description="Helical" evidence="7">
    <location>
        <begin position="249"/>
        <end position="271"/>
    </location>
</feature>
<keyword evidence="4 7" id="KW-0472">Membrane</keyword>
<dbReference type="RefSeq" id="XP_070867669.1">
    <property type="nucleotide sequence ID" value="XM_071010208.1"/>
</dbReference>
<comment type="similarity">
    <text evidence="5">Belongs to the SAT4 family.</text>
</comment>
<keyword evidence="3 7" id="KW-1133">Transmembrane helix</keyword>
<dbReference type="InterPro" id="IPR049326">
    <property type="entry name" value="Rhodopsin_dom_fungi"/>
</dbReference>
<feature type="compositionally biased region" description="Gly residues" evidence="6">
    <location>
        <begin position="16"/>
        <end position="30"/>
    </location>
</feature>
<comment type="caution">
    <text evidence="9">The sequence shown here is derived from an EMBL/GenBank/DDBJ whole genome shotgun (WGS) entry which is preliminary data.</text>
</comment>
<evidence type="ECO:0000313" key="10">
    <source>
        <dbReference type="Proteomes" id="UP001600064"/>
    </source>
</evidence>
<name>A0ABR4DF57_9PEZI</name>
<comment type="subcellular location">
    <subcellularLocation>
        <location evidence="1">Membrane</location>
        <topology evidence="1">Multi-pass membrane protein</topology>
    </subcellularLocation>
</comment>
<feature type="region of interest" description="Disordered" evidence="6">
    <location>
        <begin position="1"/>
        <end position="35"/>
    </location>
</feature>
<evidence type="ECO:0000256" key="7">
    <source>
        <dbReference type="SAM" id="Phobius"/>
    </source>
</evidence>
<proteinExistence type="inferred from homology"/>
<feature type="transmembrane region" description="Helical" evidence="7">
    <location>
        <begin position="166"/>
        <end position="192"/>
    </location>
</feature>
<dbReference type="PANTHER" id="PTHR33048">
    <property type="entry name" value="PTH11-LIKE INTEGRAL MEMBRANE PROTEIN (AFU_ORTHOLOGUE AFUA_5G11245)"/>
    <property type="match status" value="1"/>
</dbReference>